<organism evidence="2 3">
    <name type="scientific">Pseudomonas fulva</name>
    <dbReference type="NCBI Taxonomy" id="47880"/>
    <lineage>
        <taxon>Bacteria</taxon>
        <taxon>Pseudomonadati</taxon>
        <taxon>Pseudomonadota</taxon>
        <taxon>Gammaproteobacteria</taxon>
        <taxon>Pseudomonadales</taxon>
        <taxon>Pseudomonadaceae</taxon>
        <taxon>Pseudomonas</taxon>
    </lineage>
</organism>
<accession>A0A7S9Q7X4</accession>
<feature type="domain" description="AB hydrolase-1" evidence="1">
    <location>
        <begin position="30"/>
        <end position="255"/>
    </location>
</feature>
<protein>
    <submittedName>
        <fullName evidence="2">Poly(3-hydroxyalkanoate) depolymerase</fullName>
    </submittedName>
</protein>
<name>A0A7S9Q7X4_9PSED</name>
<dbReference type="PANTHER" id="PTHR43433">
    <property type="entry name" value="HYDROLASE, ALPHA/BETA FOLD FAMILY PROTEIN"/>
    <property type="match status" value="1"/>
</dbReference>
<proteinExistence type="predicted"/>
<dbReference type="SUPFAM" id="SSF53474">
    <property type="entry name" value="alpha/beta-Hydrolases"/>
    <property type="match status" value="1"/>
</dbReference>
<dbReference type="InterPro" id="IPR050471">
    <property type="entry name" value="AB_hydrolase"/>
</dbReference>
<dbReference type="GeneID" id="93440305"/>
<dbReference type="PRINTS" id="PR00111">
    <property type="entry name" value="ABHYDROLASE"/>
</dbReference>
<evidence type="ECO:0000259" key="1">
    <source>
        <dbReference type="Pfam" id="PF00561"/>
    </source>
</evidence>
<dbReference type="PANTHER" id="PTHR43433:SF5">
    <property type="entry name" value="AB HYDROLASE-1 DOMAIN-CONTAINING PROTEIN"/>
    <property type="match status" value="1"/>
</dbReference>
<dbReference type="NCBIfam" id="TIGR02240">
    <property type="entry name" value="PHA_depoly_arom"/>
    <property type="match status" value="1"/>
</dbReference>
<dbReference type="EMBL" id="CP064946">
    <property type="protein sequence ID" value="QPH49458.1"/>
    <property type="molecule type" value="Genomic_DNA"/>
</dbReference>
<dbReference type="InterPro" id="IPR011942">
    <property type="entry name" value="PHA_depoly_arom"/>
</dbReference>
<dbReference type="GO" id="GO:0004806">
    <property type="term" value="F:triacylglycerol lipase activity"/>
    <property type="evidence" value="ECO:0007669"/>
    <property type="project" value="TreeGrafter"/>
</dbReference>
<dbReference type="AlphaFoldDB" id="A0A7S9Q7X4"/>
<dbReference type="Gene3D" id="3.40.50.1820">
    <property type="entry name" value="alpha/beta hydrolase"/>
    <property type="match status" value="1"/>
</dbReference>
<dbReference type="InterPro" id="IPR029058">
    <property type="entry name" value="AB_hydrolase_fold"/>
</dbReference>
<dbReference type="RefSeq" id="WP_042139516.1">
    <property type="nucleotide sequence ID" value="NZ_BQHM01000024.1"/>
</dbReference>
<dbReference type="Pfam" id="PF00561">
    <property type="entry name" value="Abhydrolase_1"/>
    <property type="match status" value="1"/>
</dbReference>
<dbReference type="Proteomes" id="UP000594430">
    <property type="component" value="Chromosome"/>
</dbReference>
<gene>
    <name evidence="2" type="primary">phaZ</name>
    <name evidence="2" type="ORF">IZU98_01640</name>
</gene>
<reference evidence="2 3" key="1">
    <citation type="submission" date="2020-11" db="EMBL/GenBank/DDBJ databases">
        <title>Pseudomonas fulva producing VIM-24.</title>
        <authorList>
            <person name="Liu S."/>
        </authorList>
    </citation>
    <scope>NUCLEOTIDE SEQUENCE [LARGE SCALE GENOMIC DNA]</scope>
    <source>
        <strain evidence="2 3">ZDHY414</strain>
    </source>
</reference>
<dbReference type="GO" id="GO:0046503">
    <property type="term" value="P:glycerolipid catabolic process"/>
    <property type="evidence" value="ECO:0007669"/>
    <property type="project" value="TreeGrafter"/>
</dbReference>
<evidence type="ECO:0000313" key="3">
    <source>
        <dbReference type="Proteomes" id="UP000594430"/>
    </source>
</evidence>
<sequence>MPSPYVFKTVELDGLSIRTVVRPGQSTLAPLLIFNGIGANFELIFPFIEALDPDLQVIAFDAPGVGGSSTPQRPYRFSGLARLAARLLDALNYGQVNVIGVSWGGGLAQQFAHDYPQRCRKLILAATAAGAVMVPGKPKVLWSMASPRRYVDPAHVMRIAPLVYGGGFRRDPHLALKHAATARSAGKLGYYWQLFAAVGWTSIHWLHKLRQPTLVLAGDDDPLIPLVNMRLLAWRIPNAQLHIIDDGHLFLITRPHAIAPVIMKFLAEPT</sequence>
<dbReference type="InterPro" id="IPR000073">
    <property type="entry name" value="AB_hydrolase_1"/>
</dbReference>
<evidence type="ECO:0000313" key="2">
    <source>
        <dbReference type="EMBL" id="QPH49458.1"/>
    </source>
</evidence>